<dbReference type="AlphaFoldDB" id="A0A2P2L1W8"/>
<name>A0A2P2L1W8_RHIMU</name>
<proteinExistence type="predicted"/>
<dbReference type="EMBL" id="GGEC01031454">
    <property type="protein sequence ID" value="MBX11938.1"/>
    <property type="molecule type" value="Transcribed_RNA"/>
</dbReference>
<organism evidence="1">
    <name type="scientific">Rhizophora mucronata</name>
    <name type="common">Asiatic mangrove</name>
    <dbReference type="NCBI Taxonomy" id="61149"/>
    <lineage>
        <taxon>Eukaryota</taxon>
        <taxon>Viridiplantae</taxon>
        <taxon>Streptophyta</taxon>
        <taxon>Embryophyta</taxon>
        <taxon>Tracheophyta</taxon>
        <taxon>Spermatophyta</taxon>
        <taxon>Magnoliopsida</taxon>
        <taxon>eudicotyledons</taxon>
        <taxon>Gunneridae</taxon>
        <taxon>Pentapetalae</taxon>
        <taxon>rosids</taxon>
        <taxon>fabids</taxon>
        <taxon>Malpighiales</taxon>
        <taxon>Rhizophoraceae</taxon>
        <taxon>Rhizophora</taxon>
    </lineage>
</organism>
<protein>
    <submittedName>
        <fullName evidence="1">Uncharacterized protein</fullName>
    </submittedName>
</protein>
<sequence>MVLVNTAHSRTSCKNLVRYLHVEKKISVSFNYVGLVIEALSINKPKLNRS</sequence>
<evidence type="ECO:0000313" key="1">
    <source>
        <dbReference type="EMBL" id="MBX11938.1"/>
    </source>
</evidence>
<reference evidence="1" key="1">
    <citation type="submission" date="2018-02" db="EMBL/GenBank/DDBJ databases">
        <title>Rhizophora mucronata_Transcriptome.</title>
        <authorList>
            <person name="Meera S.P."/>
            <person name="Sreeshan A."/>
            <person name="Augustine A."/>
        </authorList>
    </citation>
    <scope>NUCLEOTIDE SEQUENCE</scope>
    <source>
        <tissue evidence="1">Leaf</tissue>
    </source>
</reference>
<accession>A0A2P2L1W8</accession>